<dbReference type="GO" id="GO:0015031">
    <property type="term" value="P:protein transport"/>
    <property type="evidence" value="ECO:0007669"/>
    <property type="project" value="UniProtKB-KW"/>
</dbReference>
<dbReference type="GO" id="GO:0005737">
    <property type="term" value="C:cytoplasm"/>
    <property type="evidence" value="ECO:0007669"/>
    <property type="project" value="UniProtKB-SubCell"/>
</dbReference>
<keyword evidence="10" id="KW-0677">Repeat</keyword>
<dbReference type="CDD" id="cd00051">
    <property type="entry name" value="EFh"/>
    <property type="match status" value="1"/>
</dbReference>
<keyword evidence="6" id="KW-0963">Cytoplasm</keyword>
<dbReference type="InterPro" id="IPR011992">
    <property type="entry name" value="EF-hand-dom_pair"/>
</dbReference>
<evidence type="ECO:0000256" key="6">
    <source>
        <dbReference type="ARBA" id="ARBA00022490"/>
    </source>
</evidence>
<evidence type="ECO:0000256" key="16">
    <source>
        <dbReference type="ARBA" id="ARBA00038164"/>
    </source>
</evidence>
<dbReference type="Pfam" id="PF13499">
    <property type="entry name" value="EF-hand_7"/>
    <property type="match status" value="1"/>
</dbReference>
<evidence type="ECO:0000259" key="17">
    <source>
        <dbReference type="PROSITE" id="PS50222"/>
    </source>
</evidence>
<evidence type="ECO:0000256" key="14">
    <source>
        <dbReference type="ARBA" id="ARBA00023242"/>
    </source>
</evidence>
<evidence type="ECO:0000313" key="18">
    <source>
        <dbReference type="EMBL" id="GAA55728.1"/>
    </source>
</evidence>
<keyword evidence="9" id="KW-0479">Metal-binding</keyword>
<evidence type="ECO:0000256" key="3">
    <source>
        <dbReference type="ARBA" id="ARBA00004496"/>
    </source>
</evidence>
<evidence type="ECO:0000256" key="11">
    <source>
        <dbReference type="ARBA" id="ARBA00022837"/>
    </source>
</evidence>
<proteinExistence type="inferred from homology"/>
<evidence type="ECO:0000256" key="15">
    <source>
        <dbReference type="ARBA" id="ARBA00023288"/>
    </source>
</evidence>
<evidence type="ECO:0000256" key="12">
    <source>
        <dbReference type="ARBA" id="ARBA00022927"/>
    </source>
</evidence>
<evidence type="ECO:0000256" key="10">
    <source>
        <dbReference type="ARBA" id="ARBA00022737"/>
    </source>
</evidence>
<evidence type="ECO:0000313" key="19">
    <source>
        <dbReference type="Proteomes" id="UP000008909"/>
    </source>
</evidence>
<feature type="domain" description="EF-hand" evidence="17">
    <location>
        <begin position="178"/>
        <end position="213"/>
    </location>
</feature>
<keyword evidence="12" id="KW-0653">Protein transport</keyword>
<protein>
    <submittedName>
        <fullName evidence="18">Protein phosphatase 3 regulatory subunit</fullName>
    </submittedName>
</protein>
<dbReference type="PANTHER" id="PTHR46002">
    <property type="entry name" value="EG:114D9.1 PROTEIN-RELATED"/>
    <property type="match status" value="1"/>
</dbReference>
<evidence type="ECO:0000256" key="5">
    <source>
        <dbReference type="ARBA" id="ARBA00022475"/>
    </source>
</evidence>
<name>G7YRZ8_CLOSI</name>
<keyword evidence="14" id="KW-0539">Nucleus</keyword>
<keyword evidence="4" id="KW-0813">Transport</keyword>
<dbReference type="InterPro" id="IPR002048">
    <property type="entry name" value="EF_hand_dom"/>
</dbReference>
<dbReference type="SUPFAM" id="SSF47473">
    <property type="entry name" value="EF-hand"/>
    <property type="match status" value="1"/>
</dbReference>
<dbReference type="GO" id="GO:0005886">
    <property type="term" value="C:plasma membrane"/>
    <property type="evidence" value="ECO:0007669"/>
    <property type="project" value="UniProtKB-SubCell"/>
</dbReference>
<dbReference type="GO" id="GO:0005634">
    <property type="term" value="C:nucleus"/>
    <property type="evidence" value="ECO:0007669"/>
    <property type="project" value="UniProtKB-SubCell"/>
</dbReference>
<sequence length="263" mass="30560">MSLISATYETTSHPILSRRNYKRPLINLLFTGEDTLQLLHNTNPFCAFELDEAHLRILKETSFTLAKHFCLMVRQSLDEGNLSSALEEVIITPIREAVSSKQIYRLYNRFAALDKTNVGYLRRHDFLLIPELAINPLGDRIVNEFFKGSQEELNFREFMRKLARFRKVKPSQSTEYNSREAKLRFLFGMYDLDMDNMISRNELLGMLQMMVGANVTVEQINNIGDRTLAEADLDGDGYISYEDFVRAFDDVDIEQKMSIRFLE</sequence>
<keyword evidence="15" id="KW-0449">Lipoprotein</keyword>
<comment type="subcellular location">
    <subcellularLocation>
        <location evidence="2">Cell membrane</location>
    </subcellularLocation>
    <subcellularLocation>
        <location evidence="3">Cytoplasm</location>
    </subcellularLocation>
    <subcellularLocation>
        <location evidence="1">Nucleus</location>
    </subcellularLocation>
</comment>
<dbReference type="Proteomes" id="UP000008909">
    <property type="component" value="Unassembled WGS sequence"/>
</dbReference>
<organism evidence="18 19">
    <name type="scientific">Clonorchis sinensis</name>
    <name type="common">Chinese liver fluke</name>
    <dbReference type="NCBI Taxonomy" id="79923"/>
    <lineage>
        <taxon>Eukaryota</taxon>
        <taxon>Metazoa</taxon>
        <taxon>Spiralia</taxon>
        <taxon>Lophotrochozoa</taxon>
        <taxon>Platyhelminthes</taxon>
        <taxon>Trematoda</taxon>
        <taxon>Digenea</taxon>
        <taxon>Opisthorchiida</taxon>
        <taxon>Opisthorchiata</taxon>
        <taxon>Opisthorchiidae</taxon>
        <taxon>Clonorchis</taxon>
    </lineage>
</organism>
<dbReference type="GO" id="GO:0005509">
    <property type="term" value="F:calcium ion binding"/>
    <property type="evidence" value="ECO:0007669"/>
    <property type="project" value="InterPro"/>
</dbReference>
<reference evidence="18" key="1">
    <citation type="journal article" date="2011" name="Genome Biol.">
        <title>The draft genome of the carcinogenic human liver fluke Clonorchis sinensis.</title>
        <authorList>
            <person name="Wang X."/>
            <person name="Chen W."/>
            <person name="Huang Y."/>
            <person name="Sun J."/>
            <person name="Men J."/>
            <person name="Liu H."/>
            <person name="Luo F."/>
            <person name="Guo L."/>
            <person name="Lv X."/>
            <person name="Deng C."/>
            <person name="Zhou C."/>
            <person name="Fan Y."/>
            <person name="Li X."/>
            <person name="Huang L."/>
            <person name="Hu Y."/>
            <person name="Liang C."/>
            <person name="Hu X."/>
            <person name="Xu J."/>
            <person name="Yu X."/>
        </authorList>
    </citation>
    <scope>NUCLEOTIDE SEQUENCE [LARGE SCALE GENOMIC DNA]</scope>
    <source>
        <strain evidence="18">Henan</strain>
    </source>
</reference>
<evidence type="ECO:0000256" key="8">
    <source>
        <dbReference type="ARBA" id="ARBA00022707"/>
    </source>
</evidence>
<dbReference type="Gene3D" id="1.10.238.10">
    <property type="entry name" value="EF-hand"/>
    <property type="match status" value="1"/>
</dbReference>
<keyword evidence="5" id="KW-1003">Cell membrane</keyword>
<dbReference type="SMART" id="SM00054">
    <property type="entry name" value="EFh"/>
    <property type="match status" value="2"/>
</dbReference>
<keyword evidence="8" id="KW-0519">Myristate</keyword>
<accession>G7YRZ8</accession>
<reference key="2">
    <citation type="submission" date="2011-10" db="EMBL/GenBank/DDBJ databases">
        <title>The genome and transcriptome sequence of Clonorchis sinensis provide insights into the carcinogenic liver fluke.</title>
        <authorList>
            <person name="Wang X."/>
            <person name="Huang Y."/>
            <person name="Chen W."/>
            <person name="Liu H."/>
            <person name="Guo L."/>
            <person name="Chen Y."/>
            <person name="Luo F."/>
            <person name="Zhou W."/>
            <person name="Sun J."/>
            <person name="Mao Q."/>
            <person name="Liang P."/>
            <person name="Zhou C."/>
            <person name="Tian Y."/>
            <person name="Men J."/>
            <person name="Lv X."/>
            <person name="Huang L."/>
            <person name="Zhou J."/>
            <person name="Hu Y."/>
            <person name="Li R."/>
            <person name="Zhang F."/>
            <person name="Lei H."/>
            <person name="Li X."/>
            <person name="Hu X."/>
            <person name="Liang C."/>
            <person name="Xu J."/>
            <person name="Wu Z."/>
            <person name="Yu X."/>
        </authorList>
    </citation>
    <scope>NUCLEOTIDE SEQUENCE</scope>
    <source>
        <strain>Henan</strain>
    </source>
</reference>
<evidence type="ECO:0000256" key="2">
    <source>
        <dbReference type="ARBA" id="ARBA00004236"/>
    </source>
</evidence>
<dbReference type="InterPro" id="IPR018247">
    <property type="entry name" value="EF_Hand_1_Ca_BS"/>
</dbReference>
<keyword evidence="11" id="KW-0106">Calcium</keyword>
<dbReference type="PROSITE" id="PS00018">
    <property type="entry name" value="EF_HAND_1"/>
    <property type="match status" value="2"/>
</dbReference>
<evidence type="ECO:0000256" key="13">
    <source>
        <dbReference type="ARBA" id="ARBA00023136"/>
    </source>
</evidence>
<comment type="similarity">
    <text evidence="16">Belongs to the calcineurin regulatory subunit family. CHP subfamily.</text>
</comment>
<keyword evidence="13" id="KW-0472">Membrane</keyword>
<evidence type="ECO:0000256" key="9">
    <source>
        <dbReference type="ARBA" id="ARBA00022723"/>
    </source>
</evidence>
<gene>
    <name evidence="18" type="ORF">CLF_108849</name>
</gene>
<evidence type="ECO:0000256" key="1">
    <source>
        <dbReference type="ARBA" id="ARBA00004123"/>
    </source>
</evidence>
<dbReference type="PROSITE" id="PS50222">
    <property type="entry name" value="EF_HAND_2"/>
    <property type="match status" value="2"/>
</dbReference>
<evidence type="ECO:0000256" key="7">
    <source>
        <dbReference type="ARBA" id="ARBA00022553"/>
    </source>
</evidence>
<keyword evidence="7" id="KW-0597">Phosphoprotein</keyword>
<keyword evidence="19" id="KW-1185">Reference proteome</keyword>
<feature type="domain" description="EF-hand" evidence="17">
    <location>
        <begin position="219"/>
        <end position="254"/>
    </location>
</feature>
<evidence type="ECO:0000256" key="4">
    <source>
        <dbReference type="ARBA" id="ARBA00022448"/>
    </source>
</evidence>
<dbReference type="EMBL" id="DF144072">
    <property type="protein sequence ID" value="GAA55728.1"/>
    <property type="molecule type" value="Genomic_DNA"/>
</dbReference>
<dbReference type="AlphaFoldDB" id="G7YRZ8"/>
<dbReference type="InterPro" id="IPR051875">
    <property type="entry name" value="Calcineurin_B_homologous"/>
</dbReference>